<organism evidence="3 4">
    <name type="scientific">Methylobacterium isbiliense</name>
    <dbReference type="NCBI Taxonomy" id="315478"/>
    <lineage>
        <taxon>Bacteria</taxon>
        <taxon>Pseudomonadati</taxon>
        <taxon>Pseudomonadota</taxon>
        <taxon>Alphaproteobacteria</taxon>
        <taxon>Hyphomicrobiales</taxon>
        <taxon>Methylobacteriaceae</taxon>
        <taxon>Methylobacterium</taxon>
    </lineage>
</organism>
<name>A0ABQ4SK73_9HYPH</name>
<feature type="region of interest" description="Disordered" evidence="1">
    <location>
        <begin position="83"/>
        <end position="104"/>
    </location>
</feature>
<protein>
    <recommendedName>
        <fullName evidence="2">Helix-turn-helix domain-containing protein</fullName>
    </recommendedName>
</protein>
<accession>A0ABQ4SK73</accession>
<dbReference type="RefSeq" id="WP_238240989.1">
    <property type="nucleotide sequence ID" value="NZ_BPQQ01000084.1"/>
</dbReference>
<gene>
    <name evidence="3" type="ORF">GMJLKIPL_5559</name>
</gene>
<evidence type="ECO:0000313" key="3">
    <source>
        <dbReference type="EMBL" id="GJE03602.1"/>
    </source>
</evidence>
<dbReference type="Pfam" id="PF12728">
    <property type="entry name" value="HTH_17"/>
    <property type="match status" value="1"/>
</dbReference>
<evidence type="ECO:0000256" key="1">
    <source>
        <dbReference type="SAM" id="MobiDB-lite"/>
    </source>
</evidence>
<keyword evidence="4" id="KW-1185">Reference proteome</keyword>
<feature type="domain" description="Helix-turn-helix" evidence="2">
    <location>
        <begin position="29"/>
        <end position="76"/>
    </location>
</feature>
<feature type="region of interest" description="Disordered" evidence="1">
    <location>
        <begin position="1"/>
        <end position="22"/>
    </location>
</feature>
<proteinExistence type="predicted"/>
<feature type="compositionally biased region" description="Basic and acidic residues" evidence="1">
    <location>
        <begin position="92"/>
        <end position="104"/>
    </location>
</feature>
<dbReference type="EMBL" id="BPQQ01000084">
    <property type="protein sequence ID" value="GJE03602.1"/>
    <property type="molecule type" value="Genomic_DNA"/>
</dbReference>
<dbReference type="InterPro" id="IPR041657">
    <property type="entry name" value="HTH_17"/>
</dbReference>
<reference evidence="3" key="1">
    <citation type="journal article" date="2021" name="Front. Microbiol.">
        <title>Comprehensive Comparative Genomics and Phenotyping of Methylobacterium Species.</title>
        <authorList>
            <person name="Alessa O."/>
            <person name="Ogura Y."/>
            <person name="Fujitani Y."/>
            <person name="Takami H."/>
            <person name="Hayashi T."/>
            <person name="Sahin N."/>
            <person name="Tani A."/>
        </authorList>
    </citation>
    <scope>NUCLEOTIDE SEQUENCE</scope>
    <source>
        <strain evidence="3">DSM 17168</strain>
    </source>
</reference>
<sequence length="104" mass="11805">MMSRAVEGDERRQVDAVRRAERDEGQARLMTIGELAAYCRMSPSGVRTLVARGLLPQALPGSRRWDRRAVDAALDRASGLPGVTEESAFQRWKRDRDERHGRRT</sequence>
<evidence type="ECO:0000313" key="4">
    <source>
        <dbReference type="Proteomes" id="UP001055153"/>
    </source>
</evidence>
<dbReference type="Proteomes" id="UP001055153">
    <property type="component" value="Unassembled WGS sequence"/>
</dbReference>
<comment type="caution">
    <text evidence="3">The sequence shown here is derived from an EMBL/GenBank/DDBJ whole genome shotgun (WGS) entry which is preliminary data.</text>
</comment>
<reference evidence="3" key="2">
    <citation type="submission" date="2021-08" db="EMBL/GenBank/DDBJ databases">
        <authorList>
            <person name="Tani A."/>
            <person name="Ola A."/>
            <person name="Ogura Y."/>
            <person name="Katsura K."/>
            <person name="Hayashi T."/>
        </authorList>
    </citation>
    <scope>NUCLEOTIDE SEQUENCE</scope>
    <source>
        <strain evidence="3">DSM 17168</strain>
    </source>
</reference>
<evidence type="ECO:0000259" key="2">
    <source>
        <dbReference type="Pfam" id="PF12728"/>
    </source>
</evidence>